<evidence type="ECO:0000256" key="1">
    <source>
        <dbReference type="ARBA" id="ARBA00022737"/>
    </source>
</evidence>
<reference evidence="4" key="1">
    <citation type="submission" date="2013-10" db="EMBL/GenBank/DDBJ databases">
        <title>Genomic analysis of the causative agents of coccidiosis in chickens.</title>
        <authorList>
            <person name="Reid A.J."/>
            <person name="Blake D."/>
            <person name="Billington K."/>
            <person name="Browne H."/>
            <person name="Dunn M."/>
            <person name="Hung S."/>
            <person name="Kawahara F."/>
            <person name="Miranda-Saavedra D."/>
            <person name="Mourier T."/>
            <person name="Nagra H."/>
            <person name="Otto T.D."/>
            <person name="Rawlings N."/>
            <person name="Sanchez A."/>
            <person name="Sanders M."/>
            <person name="Subramaniam C."/>
            <person name="Tay Y."/>
            <person name="Dear P."/>
            <person name="Doerig C."/>
            <person name="Gruber A."/>
            <person name="Parkinson J."/>
            <person name="Shirley M."/>
            <person name="Wan K.L."/>
            <person name="Berriman M."/>
            <person name="Tomley F."/>
            <person name="Pain A."/>
        </authorList>
    </citation>
    <scope>NUCLEOTIDE SEQUENCE</scope>
    <source>
        <strain evidence="4">Houghton</strain>
    </source>
</reference>
<dbReference type="SMART" id="SM00473">
    <property type="entry name" value="PAN_AP"/>
    <property type="match status" value="5"/>
</dbReference>
<dbReference type="EMBL" id="HG670884">
    <property type="protein sequence ID" value="CDI78535.1"/>
    <property type="molecule type" value="Genomic_DNA"/>
</dbReference>
<dbReference type="CDD" id="cd01100">
    <property type="entry name" value="APPLE_Factor_XI_like"/>
    <property type="match status" value="5"/>
</dbReference>
<dbReference type="Pfam" id="PF00024">
    <property type="entry name" value="PAN_1"/>
    <property type="match status" value="9"/>
</dbReference>
<dbReference type="RefSeq" id="XP_013251239.1">
    <property type="nucleotide sequence ID" value="XM_013395785.1"/>
</dbReference>
<keyword evidence="2" id="KW-1015">Disulfide bond</keyword>
<feature type="domain" description="Apple" evidence="3">
    <location>
        <begin position="616"/>
        <end position="692"/>
    </location>
</feature>
<feature type="domain" description="Apple" evidence="3">
    <location>
        <begin position="384"/>
        <end position="468"/>
    </location>
</feature>
<dbReference type="SMART" id="SM00223">
    <property type="entry name" value="APPLE"/>
    <property type="match status" value="11"/>
</dbReference>
<dbReference type="InterPro" id="IPR003609">
    <property type="entry name" value="Pan_app"/>
</dbReference>
<dbReference type="Pfam" id="PF14295">
    <property type="entry name" value="PAN_4"/>
    <property type="match status" value="2"/>
</dbReference>
<dbReference type="GO" id="GO:0006508">
    <property type="term" value="P:proteolysis"/>
    <property type="evidence" value="ECO:0007669"/>
    <property type="project" value="InterPro"/>
</dbReference>
<evidence type="ECO:0000256" key="2">
    <source>
        <dbReference type="ARBA" id="ARBA00023157"/>
    </source>
</evidence>
<feature type="domain" description="Apple" evidence="3">
    <location>
        <begin position="771"/>
        <end position="842"/>
    </location>
</feature>
<evidence type="ECO:0000313" key="4">
    <source>
        <dbReference type="EMBL" id="CDI78535.1"/>
    </source>
</evidence>
<dbReference type="Gene3D" id="3.50.4.10">
    <property type="entry name" value="Hepatocyte Growth Factor"/>
    <property type="match status" value="10"/>
</dbReference>
<evidence type="ECO:0000259" key="3">
    <source>
        <dbReference type="PROSITE" id="PS50948"/>
    </source>
</evidence>
<feature type="domain" description="Apple" evidence="3">
    <location>
        <begin position="471"/>
        <end position="542"/>
    </location>
</feature>
<dbReference type="GeneID" id="25271555"/>
<dbReference type="VEuPathDB" id="ToxoDB:EAH_00034850"/>
<sequence>MAPNRRHASTSGSFEAPLSMLEAQWGSAYIEVPPMKVSDGAIDFFFPSVIGETEADLKDVLDHEAKVQSSDKEVELQEADLEPFGCSASGYTLDGGASGLLFAMEGVEVEQDCRGLCGQMAGCVAATYDGSLCSLYSSVQGLKEGSGSVTPPGCDESCFKRGKRLSGEGVSLGKAPTPHICQSMCQAASGCIGFSWNRESLECTSHGTEVDTESQTGYVSGPRDMCSLNVKSPNYAGDMFMGGDLSGMEGNIRITREIPSTEVCRRMCLLNPSCQWYTFNTDDKICYEKARSGPIGVAKRGDVTACRYSDSSCYLRNIEYTGAAYKDVKKSYLQECPHLCALEARCQRWTYNKTKKSCRLFDLESSKAGTYTSQPSWSGPKNGCASEPLYNAFQNVPSCSMRGVRYDGVPFAVEKTETANACQAKCQTTTGCEAFSYDMKGGVCYMHIAFAVMSKRPNYNFVSGPRQCAGCMKKGVEYNGEIIRELTTAVETEEECQLHCQAISTCAVFSYRGSFCRLIGRDATTEQSPLATSGTKHCAGDCYLQGVHSPRRDYGYVKELSGKTAEQCRDTCKADEKCTSFTHWNDKRCYLKDDESFRYLSPIEGAVTGFPTCSICMREGVRILANDSNLLWNLEAGNAEECKIRCGLMSSCTRFAFNIVTKQCSLLSGEGELVEARDYVSGPAKCLTDISCFQRDVAFTGGETVATDVTENAGLCMRWCAKEAQCTHFTFTFAEDRLSGQCTLLKGDLNVTKTKGAVSGPKRCFELLSLCEEPDVEYVGGEISNVDAEDTTQCRELCYKHPMCRLYTFTPAEKKCSLKKIEAVAGRTTKKQGKVSGSKVGCARSARGGYAYKGTSFKTIPGLPHETACRLQCEYESNCIAFTFDTEKKVCSLKARVDLVEPRDTGVIGPKRE</sequence>
<dbReference type="PANTHER" id="PTHR33946:SF4">
    <property type="entry name" value="COAGULATION FACTOR XI"/>
    <property type="match status" value="1"/>
</dbReference>
<dbReference type="InterPro" id="IPR000177">
    <property type="entry name" value="Apple"/>
</dbReference>
<dbReference type="SUPFAM" id="SSF57414">
    <property type="entry name" value="Hairpin loop containing domain-like"/>
    <property type="match status" value="6"/>
</dbReference>
<accession>U6GEH8</accession>
<organism evidence="4 5">
    <name type="scientific">Eimeria acervulina</name>
    <name type="common">Coccidian parasite</name>
    <dbReference type="NCBI Taxonomy" id="5801"/>
    <lineage>
        <taxon>Eukaryota</taxon>
        <taxon>Sar</taxon>
        <taxon>Alveolata</taxon>
        <taxon>Apicomplexa</taxon>
        <taxon>Conoidasida</taxon>
        <taxon>Coccidia</taxon>
        <taxon>Eucoccidiorida</taxon>
        <taxon>Eimeriorina</taxon>
        <taxon>Eimeriidae</taxon>
        <taxon>Eimeria</taxon>
    </lineage>
</organism>
<dbReference type="PANTHER" id="PTHR33946">
    <property type="match status" value="1"/>
</dbReference>
<dbReference type="OMA" id="PTCGLEV"/>
<dbReference type="OrthoDB" id="9448935at2759"/>
<dbReference type="PROSITE" id="PS50948">
    <property type="entry name" value="PAN"/>
    <property type="match status" value="5"/>
</dbReference>
<keyword evidence="5" id="KW-1185">Reference proteome</keyword>
<protein>
    <recommendedName>
        <fullName evidence="3">Apple domain-containing protein</fullName>
    </recommendedName>
</protein>
<reference evidence="4" key="2">
    <citation type="submission" date="2013-10" db="EMBL/GenBank/DDBJ databases">
        <authorList>
            <person name="Aslett M."/>
        </authorList>
    </citation>
    <scope>NUCLEOTIDE SEQUENCE</scope>
    <source>
        <strain evidence="4">Houghton</strain>
    </source>
</reference>
<dbReference type="Proteomes" id="UP000018050">
    <property type="component" value="Unassembled WGS sequence"/>
</dbReference>
<name>U6GEH8_EIMAC</name>
<feature type="domain" description="Apple" evidence="3">
    <location>
        <begin position="313"/>
        <end position="376"/>
    </location>
</feature>
<dbReference type="AlphaFoldDB" id="U6GEH8"/>
<dbReference type="GO" id="GO:0005576">
    <property type="term" value="C:extracellular region"/>
    <property type="evidence" value="ECO:0007669"/>
    <property type="project" value="InterPro"/>
</dbReference>
<evidence type="ECO:0000313" key="5">
    <source>
        <dbReference type="Proteomes" id="UP000018050"/>
    </source>
</evidence>
<gene>
    <name evidence="4" type="ORF">EAH_00034850</name>
</gene>
<proteinExistence type="predicted"/>
<keyword evidence="1" id="KW-0677">Repeat</keyword>